<evidence type="ECO:0000313" key="2">
    <source>
        <dbReference type="EMBL" id="CAF4721290.1"/>
    </source>
</evidence>
<comment type="caution">
    <text evidence="2">The sequence shown here is derived from an EMBL/GenBank/DDBJ whole genome shotgun (WGS) entry which is preliminary data.</text>
</comment>
<evidence type="ECO:0000256" key="1">
    <source>
        <dbReference type="SAM" id="MobiDB-lite"/>
    </source>
</evidence>
<gene>
    <name evidence="2" type="ORF">OVN521_LOCUS49087</name>
</gene>
<name>A0A821JKC1_9BILA</name>
<dbReference type="Proteomes" id="UP000663866">
    <property type="component" value="Unassembled WGS sequence"/>
</dbReference>
<organism evidence="2 3">
    <name type="scientific">Rotaria magnacalcarata</name>
    <dbReference type="NCBI Taxonomy" id="392030"/>
    <lineage>
        <taxon>Eukaryota</taxon>
        <taxon>Metazoa</taxon>
        <taxon>Spiralia</taxon>
        <taxon>Gnathifera</taxon>
        <taxon>Rotifera</taxon>
        <taxon>Eurotatoria</taxon>
        <taxon>Bdelloidea</taxon>
        <taxon>Philodinida</taxon>
        <taxon>Philodinidae</taxon>
        <taxon>Rotaria</taxon>
    </lineage>
</organism>
<reference evidence="2" key="1">
    <citation type="submission" date="2021-02" db="EMBL/GenBank/DDBJ databases">
        <authorList>
            <person name="Nowell W R."/>
        </authorList>
    </citation>
    <scope>NUCLEOTIDE SEQUENCE</scope>
</reference>
<accession>A0A821JKC1</accession>
<dbReference type="AlphaFoldDB" id="A0A821JKC1"/>
<sequence>MSKLLLSPSGHRRHHLNRSSRRTLRPSNFILPNGTTPFDD</sequence>
<feature type="compositionally biased region" description="Basic residues" evidence="1">
    <location>
        <begin position="10"/>
        <end position="24"/>
    </location>
</feature>
<proteinExistence type="predicted"/>
<evidence type="ECO:0000313" key="3">
    <source>
        <dbReference type="Proteomes" id="UP000663866"/>
    </source>
</evidence>
<feature type="region of interest" description="Disordered" evidence="1">
    <location>
        <begin position="1"/>
        <end position="40"/>
    </location>
</feature>
<feature type="non-terminal residue" evidence="2">
    <location>
        <position position="40"/>
    </location>
</feature>
<protein>
    <submittedName>
        <fullName evidence="2">Uncharacterized protein</fullName>
    </submittedName>
</protein>
<keyword evidence="3" id="KW-1185">Reference proteome</keyword>
<dbReference type="EMBL" id="CAJOBG010105858">
    <property type="protein sequence ID" value="CAF4721290.1"/>
    <property type="molecule type" value="Genomic_DNA"/>
</dbReference>